<dbReference type="PANTHER" id="PTHR43521">
    <property type="entry name" value="ALPHA-AMINOADIPIC SEMIALDEHYDE DEHYDROGENASE"/>
    <property type="match status" value="1"/>
</dbReference>
<dbReference type="PANTHER" id="PTHR43521:SF7">
    <property type="entry name" value="DELTA-1-PYRROLINE-5-CARBOXYLATE DEHYDROGENASE 12A1, MITOCHONDRIAL"/>
    <property type="match status" value="1"/>
</dbReference>
<dbReference type="OrthoDB" id="440325at2759"/>
<keyword evidence="3" id="KW-0520">NAD</keyword>
<dbReference type="GO" id="GO:0004029">
    <property type="term" value="F:aldehyde dehydrogenase (NAD+) activity"/>
    <property type="evidence" value="ECO:0007669"/>
    <property type="project" value="InterPro"/>
</dbReference>
<dbReference type="SUPFAM" id="SSF53720">
    <property type="entry name" value="ALDH-like"/>
    <property type="match status" value="1"/>
</dbReference>
<dbReference type="InterPro" id="IPR015590">
    <property type="entry name" value="Aldehyde_DH_dom"/>
</dbReference>
<keyword evidence="7" id="KW-1185">Reference proteome</keyword>
<evidence type="ECO:0000256" key="3">
    <source>
        <dbReference type="ARBA" id="ARBA00023027"/>
    </source>
</evidence>
<dbReference type="Proteomes" id="UP000265618">
    <property type="component" value="Unassembled WGS sequence"/>
</dbReference>
<proteinExistence type="inferred from homology"/>
<evidence type="ECO:0000313" key="7">
    <source>
        <dbReference type="Proteomes" id="UP000265618"/>
    </source>
</evidence>
<organism evidence="6 7">
    <name type="scientific">Kipferlia bialata</name>
    <dbReference type="NCBI Taxonomy" id="797122"/>
    <lineage>
        <taxon>Eukaryota</taxon>
        <taxon>Metamonada</taxon>
        <taxon>Carpediemonas-like organisms</taxon>
        <taxon>Kipferlia</taxon>
    </lineage>
</organism>
<comment type="similarity">
    <text evidence="1">Belongs to the aldehyde dehydrogenase family.</text>
</comment>
<dbReference type="AlphaFoldDB" id="A0A9K3CVT9"/>
<accession>A0A9K3CVT9</accession>
<dbReference type="EMBL" id="BDIP01001005">
    <property type="protein sequence ID" value="GIQ83330.1"/>
    <property type="molecule type" value="Genomic_DNA"/>
</dbReference>
<comment type="caution">
    <text evidence="6">The sequence shown here is derived from an EMBL/GenBank/DDBJ whole genome shotgun (WGS) entry which is preliminary data.</text>
</comment>
<reference evidence="6 7" key="1">
    <citation type="journal article" date="2018" name="PLoS ONE">
        <title>The draft genome of Kipferlia bialata reveals reductive genome evolution in fornicate parasites.</title>
        <authorList>
            <person name="Tanifuji G."/>
            <person name="Takabayashi S."/>
            <person name="Kume K."/>
            <person name="Takagi M."/>
            <person name="Nakayama T."/>
            <person name="Kamikawa R."/>
            <person name="Inagaki Y."/>
            <person name="Hashimoto T."/>
        </authorList>
    </citation>
    <scope>NUCLEOTIDE SEQUENCE [LARGE SCALE GENOMIC DNA]</scope>
    <source>
        <strain evidence="6">NY0173</strain>
    </source>
</reference>
<evidence type="ECO:0000256" key="1">
    <source>
        <dbReference type="ARBA" id="ARBA00009986"/>
    </source>
</evidence>
<evidence type="ECO:0000256" key="4">
    <source>
        <dbReference type="SAM" id="MobiDB-lite"/>
    </source>
</evidence>
<evidence type="ECO:0000256" key="2">
    <source>
        <dbReference type="ARBA" id="ARBA00023002"/>
    </source>
</evidence>
<gene>
    <name evidence="6" type="ORF">KIPB_004634</name>
</gene>
<dbReference type="InterPro" id="IPR044638">
    <property type="entry name" value="ALDH7A1-like"/>
</dbReference>
<sequence length="988" mass="106810">MSSVTPVNAFEWSTFDPSGKTHVMKNLVNGEWHATKTTGSLLNPLTGEEDYILYPETTMEEAQVFVESLKKCPKSGLHNPLKNPKRYRDWGAITFKVATEIRKPEVSDYFARIIQAVCPKSYTQAIGEVNVVATFLENFCGDQVRFLGGGEHVPGDRVGQQANGYRWPFGPVAIVAPFNFPLEIPVLQLMGALYMGNKVLLKAATTTAVVMEQYLRLLLWAGCPHECLDFINTRGSWVIGKGSRRRMPTLTTLCLLFIALLVSGVACDAGEMRAREKGRQPTHHSGQRLGPGGVSHEESGLSLEDSIQDTLDAMDVKARNYCSYNYRITFNYARDSDPDDTFHPSRNDYQSWQSGCGTSSVSYGQSTTPKQYKGYSPYYGTVSFKIGCWQSYTSSRDVVSAWSVTHETDPPTDQYGELTLPHALLRIDNPEEETVFLTYSSGYGDNCTGCNVGDGSTINLSLYTPYSGSTDYAVTAKDASGSVLGVYEGALSDEDDVTLELSGSTATLTVQGVAGLEDLRMLVQDTSTGLLVVEEYLLDDYTWGEDISVTLPYDVEYTVMVRSQTDTVFTRYQTVTLDEDGTTVVFGSHLIDLDSTDMVQPLRLTLYSDTLQSQVFEHYYSAGTLHSVPVLEGPFFYELAWLSDSSVGETMTYEYTHECWDYMDAADCAITEHMCQVSFDASTLGVAAPESISVLYEGSGVYGQGLDGYDSHSVVVSEYSVSGMDTTPLTVLRGTYDIIMHYVDGTLLVSDAGLCTVDSAVTTVDLVDIFEAHVLPLPSGVSSSSLTSIDVSETTPSSDPPATIHLSSASAAYTAVTDGVYLPSGHVYQAVYTSSSGTSTQSNIMYTVPSAPVNTVQMGFGTYATACDTDMTVQSSLGGVAGYLYAESGYALAGNGVADQAAIASYPWNTGCVLVWDDTLDTPDWVGHTPHTLESCTPLDVTVETDVTVTGSGGATLSVTVYTPSAGQRVLVSLTGATKPEAQVGAAV</sequence>
<feature type="region of interest" description="Disordered" evidence="4">
    <location>
        <begin position="782"/>
        <end position="801"/>
    </location>
</feature>
<dbReference type="InterPro" id="IPR016161">
    <property type="entry name" value="Ald_DH/histidinol_DH"/>
</dbReference>
<protein>
    <recommendedName>
        <fullName evidence="5">Aldehyde dehydrogenase domain-containing protein</fullName>
    </recommendedName>
</protein>
<dbReference type="Gene3D" id="3.40.605.10">
    <property type="entry name" value="Aldehyde Dehydrogenase, Chain A, domain 1"/>
    <property type="match status" value="1"/>
</dbReference>
<evidence type="ECO:0000259" key="5">
    <source>
        <dbReference type="Pfam" id="PF00171"/>
    </source>
</evidence>
<keyword evidence="2" id="KW-0560">Oxidoreductase</keyword>
<feature type="compositionally biased region" description="Low complexity" evidence="4">
    <location>
        <begin position="782"/>
        <end position="792"/>
    </location>
</feature>
<evidence type="ECO:0000313" key="6">
    <source>
        <dbReference type="EMBL" id="GIQ83330.1"/>
    </source>
</evidence>
<name>A0A9K3CVT9_9EUKA</name>
<feature type="region of interest" description="Disordered" evidence="4">
    <location>
        <begin position="273"/>
        <end position="301"/>
    </location>
</feature>
<feature type="domain" description="Aldehyde dehydrogenase" evidence="5">
    <location>
        <begin position="92"/>
        <end position="236"/>
    </location>
</feature>
<dbReference type="InterPro" id="IPR016162">
    <property type="entry name" value="Ald_DH_N"/>
</dbReference>
<dbReference type="Pfam" id="PF00171">
    <property type="entry name" value="Aldedh"/>
    <property type="match status" value="1"/>
</dbReference>